<dbReference type="Proteomes" id="UP000578000">
    <property type="component" value="Unassembled WGS sequence"/>
</dbReference>
<gene>
    <name evidence="2" type="ORF">HNR55_000260</name>
</gene>
<evidence type="ECO:0000256" key="1">
    <source>
        <dbReference type="SAM" id="SignalP"/>
    </source>
</evidence>
<evidence type="ECO:0000313" key="3">
    <source>
        <dbReference type="Proteomes" id="UP000578000"/>
    </source>
</evidence>
<name>A0A841QAF3_9PROT</name>
<dbReference type="RefSeq" id="WP_166110257.1">
    <property type="nucleotide sequence ID" value="NZ_BAABDB010000006.1"/>
</dbReference>
<feature type="chain" id="PRO_5032345294" description="Lipoprotein" evidence="1">
    <location>
        <begin position="26"/>
        <end position="81"/>
    </location>
</feature>
<organism evidence="2 3">
    <name type="scientific">Acetobacter lovaniensis</name>
    <dbReference type="NCBI Taxonomy" id="104100"/>
    <lineage>
        <taxon>Bacteria</taxon>
        <taxon>Pseudomonadati</taxon>
        <taxon>Pseudomonadota</taxon>
        <taxon>Alphaproteobacteria</taxon>
        <taxon>Acetobacterales</taxon>
        <taxon>Acetobacteraceae</taxon>
        <taxon>Acetobacter</taxon>
    </lineage>
</organism>
<dbReference type="EMBL" id="JACHIE010000001">
    <property type="protein sequence ID" value="MBB6455699.1"/>
    <property type="molecule type" value="Genomic_DNA"/>
</dbReference>
<keyword evidence="3" id="KW-1185">Reference proteome</keyword>
<evidence type="ECO:0008006" key="4">
    <source>
        <dbReference type="Google" id="ProtNLM"/>
    </source>
</evidence>
<comment type="caution">
    <text evidence="2">The sequence shown here is derived from an EMBL/GenBank/DDBJ whole genome shotgun (WGS) entry which is preliminary data.</text>
</comment>
<evidence type="ECO:0000313" key="2">
    <source>
        <dbReference type="EMBL" id="MBB6455699.1"/>
    </source>
</evidence>
<keyword evidence="1" id="KW-0732">Signal</keyword>
<dbReference type="PROSITE" id="PS51257">
    <property type="entry name" value="PROKAR_LIPOPROTEIN"/>
    <property type="match status" value="1"/>
</dbReference>
<feature type="signal peptide" evidence="1">
    <location>
        <begin position="1"/>
        <end position="25"/>
    </location>
</feature>
<reference evidence="2 3" key="1">
    <citation type="submission" date="2020-08" db="EMBL/GenBank/DDBJ databases">
        <title>Genomic Encyclopedia of Type Strains, Phase IV (KMG-IV): sequencing the most valuable type-strain genomes for metagenomic binning, comparative biology and taxonomic classification.</title>
        <authorList>
            <person name="Goeker M."/>
        </authorList>
    </citation>
    <scope>NUCLEOTIDE SEQUENCE [LARGE SCALE GENOMIC DNA]</scope>
    <source>
        <strain evidence="2 3">DSM 4491</strain>
    </source>
</reference>
<sequence>MKTPTRSSTQLALLVLMLTGLSACAEDPNAHHYHARIHKGQVTPDWYRPPATPQNTFQYTKSQNLYEKQAVGAPQGVQYDR</sequence>
<protein>
    <recommendedName>
        <fullName evidence="4">Lipoprotein</fullName>
    </recommendedName>
</protein>
<dbReference type="AlphaFoldDB" id="A0A841QAF3"/>
<accession>A0A841QAF3</accession>
<proteinExistence type="predicted"/>